<name>A0ABP5L9C5_9MICC</name>
<evidence type="ECO:0000313" key="3">
    <source>
        <dbReference type="Proteomes" id="UP001500102"/>
    </source>
</evidence>
<feature type="compositionally biased region" description="Gly residues" evidence="1">
    <location>
        <begin position="1"/>
        <end position="10"/>
    </location>
</feature>
<keyword evidence="3" id="KW-1185">Reference proteome</keyword>
<reference evidence="3" key="1">
    <citation type="journal article" date="2019" name="Int. J. Syst. Evol. Microbiol.">
        <title>The Global Catalogue of Microorganisms (GCM) 10K type strain sequencing project: providing services to taxonomists for standard genome sequencing and annotation.</title>
        <authorList>
            <consortium name="The Broad Institute Genomics Platform"/>
            <consortium name="The Broad Institute Genome Sequencing Center for Infectious Disease"/>
            <person name="Wu L."/>
            <person name="Ma J."/>
        </authorList>
    </citation>
    <scope>NUCLEOTIDE SEQUENCE [LARGE SCALE GENOMIC DNA]</scope>
    <source>
        <strain evidence="3">JCM 15921</strain>
    </source>
</reference>
<organism evidence="2 3">
    <name type="scientific">Arthrobacter humicola</name>
    <dbReference type="NCBI Taxonomy" id="409291"/>
    <lineage>
        <taxon>Bacteria</taxon>
        <taxon>Bacillati</taxon>
        <taxon>Actinomycetota</taxon>
        <taxon>Actinomycetes</taxon>
        <taxon>Micrococcales</taxon>
        <taxon>Micrococcaceae</taxon>
        <taxon>Arthrobacter</taxon>
    </lineage>
</organism>
<gene>
    <name evidence="2" type="ORF">GCM10009825_34290</name>
</gene>
<protein>
    <submittedName>
        <fullName evidence="2">Uncharacterized protein</fullName>
    </submittedName>
</protein>
<evidence type="ECO:0000256" key="1">
    <source>
        <dbReference type="SAM" id="MobiDB-lite"/>
    </source>
</evidence>
<dbReference type="Proteomes" id="UP001500102">
    <property type="component" value="Unassembled WGS sequence"/>
</dbReference>
<accession>A0ABP5L9C5</accession>
<comment type="caution">
    <text evidence="2">The sequence shown here is derived from an EMBL/GenBank/DDBJ whole genome shotgun (WGS) entry which is preliminary data.</text>
</comment>
<evidence type="ECO:0000313" key="2">
    <source>
        <dbReference type="EMBL" id="GAA2143677.1"/>
    </source>
</evidence>
<feature type="region of interest" description="Disordered" evidence="1">
    <location>
        <begin position="1"/>
        <end position="23"/>
    </location>
</feature>
<sequence length="101" mass="10810">MSTQGDGGGRATMTWHPERPEPTGYRLRVNGHLDEQWSAWFGDLALTHDSDGTTSLSGFVADQAALFGLLMKVRDLGIILVSVEAIGPASSLPRSAANSQR</sequence>
<dbReference type="EMBL" id="BAAAQB010000041">
    <property type="protein sequence ID" value="GAA2143677.1"/>
    <property type="molecule type" value="Genomic_DNA"/>
</dbReference>
<proteinExistence type="predicted"/>